<evidence type="ECO:0000256" key="9">
    <source>
        <dbReference type="ARBA" id="ARBA00024680"/>
    </source>
</evidence>
<dbReference type="PANTHER" id="PTHR12960:SF0">
    <property type="entry name" value="MRNA EXPORT FACTOR GLE1"/>
    <property type="match status" value="1"/>
</dbReference>
<gene>
    <name evidence="14" type="primary">LOC100373388</name>
</gene>
<proteinExistence type="inferred from homology"/>
<evidence type="ECO:0000313" key="14">
    <source>
        <dbReference type="RefSeq" id="XP_006824334.1"/>
    </source>
</evidence>
<organism evidence="13 14">
    <name type="scientific">Saccoglossus kowalevskii</name>
    <name type="common">Acorn worm</name>
    <dbReference type="NCBI Taxonomy" id="10224"/>
    <lineage>
        <taxon>Eukaryota</taxon>
        <taxon>Metazoa</taxon>
        <taxon>Hemichordata</taxon>
        <taxon>Enteropneusta</taxon>
        <taxon>Harrimaniidae</taxon>
        <taxon>Saccoglossus</taxon>
    </lineage>
</organism>
<dbReference type="InterPro" id="IPR038506">
    <property type="entry name" value="GLE1-like_sf"/>
</dbReference>
<dbReference type="Gene3D" id="1.25.40.510">
    <property type="entry name" value="GLE1-like"/>
    <property type="match status" value="1"/>
</dbReference>
<evidence type="ECO:0000256" key="7">
    <source>
        <dbReference type="ARBA" id="ARBA00023132"/>
    </source>
</evidence>
<evidence type="ECO:0000256" key="4">
    <source>
        <dbReference type="ARBA" id="ARBA00022816"/>
    </source>
</evidence>
<dbReference type="PANTHER" id="PTHR12960">
    <property type="entry name" value="GLE-1-RELATED"/>
    <property type="match status" value="1"/>
</dbReference>
<name>A0ABM0MWE3_SACKO</name>
<keyword evidence="13" id="KW-1185">Reference proteome</keyword>
<dbReference type="RefSeq" id="XP_006824334.1">
    <property type="nucleotide sequence ID" value="XM_006824271.1"/>
</dbReference>
<evidence type="ECO:0000256" key="1">
    <source>
        <dbReference type="ARBA" id="ARBA00004567"/>
    </source>
</evidence>
<evidence type="ECO:0000256" key="5">
    <source>
        <dbReference type="ARBA" id="ARBA00022927"/>
    </source>
</evidence>
<evidence type="ECO:0000256" key="8">
    <source>
        <dbReference type="ARBA" id="ARBA00023242"/>
    </source>
</evidence>
<protein>
    <recommendedName>
        <fullName evidence="10">mRNA export factor GLE1</fullName>
    </recommendedName>
    <alternativeName>
        <fullName evidence="12">GLE1 RNA export mediator</fullName>
    </alternativeName>
    <alternativeName>
        <fullName evidence="11">Nucleoporin GLE1</fullName>
    </alternativeName>
</protein>
<evidence type="ECO:0000256" key="12">
    <source>
        <dbReference type="ARBA" id="ARBA00030897"/>
    </source>
</evidence>
<keyword evidence="8" id="KW-0539">Nucleus</keyword>
<keyword evidence="6" id="KW-0811">Translocation</keyword>
<evidence type="ECO:0000256" key="2">
    <source>
        <dbReference type="ARBA" id="ARBA00011056"/>
    </source>
</evidence>
<sequence length="128" mass="14559">MTGICRLYAAILQQPSPKEPRHPHPHGLDNGWKWFSRIMNLEPRNDITATLIYDMLQVCGHKVTSLYRKQFIKILGILIKDFYPLIEKVTIPGSGGSVSRLKTFLETCFKNNAVPPPKGTLPSNLWRS</sequence>
<reference evidence="14" key="1">
    <citation type="submission" date="2025-08" db="UniProtKB">
        <authorList>
            <consortium name="RefSeq"/>
        </authorList>
    </citation>
    <scope>IDENTIFICATION</scope>
    <source>
        <tissue evidence="14">Testes</tissue>
    </source>
</reference>
<keyword evidence="7" id="KW-0906">Nuclear pore complex</keyword>
<dbReference type="Pfam" id="PF07817">
    <property type="entry name" value="GLE1"/>
    <property type="match status" value="1"/>
</dbReference>
<evidence type="ECO:0000256" key="10">
    <source>
        <dbReference type="ARBA" id="ARBA00026227"/>
    </source>
</evidence>
<evidence type="ECO:0000256" key="6">
    <source>
        <dbReference type="ARBA" id="ARBA00023010"/>
    </source>
</evidence>
<dbReference type="Proteomes" id="UP000694865">
    <property type="component" value="Unplaced"/>
</dbReference>
<comment type="function">
    <text evidence="9">Required for the export of mRNAs containing poly(A) tails from the nucleus into the cytoplasm. May be involved in the terminal step of the mRNA transport through the nuclear pore complex (NPC).</text>
</comment>
<dbReference type="InterPro" id="IPR012476">
    <property type="entry name" value="GLE1"/>
</dbReference>
<comment type="similarity">
    <text evidence="2">Belongs to the GLE1 family.</text>
</comment>
<evidence type="ECO:0000256" key="11">
    <source>
        <dbReference type="ARBA" id="ARBA00029983"/>
    </source>
</evidence>
<keyword evidence="4" id="KW-0509">mRNA transport</keyword>
<accession>A0ABM0MWE3</accession>
<evidence type="ECO:0000313" key="13">
    <source>
        <dbReference type="Proteomes" id="UP000694865"/>
    </source>
</evidence>
<dbReference type="GeneID" id="100373388"/>
<evidence type="ECO:0000256" key="3">
    <source>
        <dbReference type="ARBA" id="ARBA00022448"/>
    </source>
</evidence>
<comment type="subcellular location">
    <subcellularLocation>
        <location evidence="1">Nucleus</location>
        <location evidence="1">Nuclear pore complex</location>
    </subcellularLocation>
</comment>
<keyword evidence="5" id="KW-0653">Protein transport</keyword>
<keyword evidence="3" id="KW-0813">Transport</keyword>